<evidence type="ECO:0000256" key="6">
    <source>
        <dbReference type="PIRNR" id="PIRNR023803"/>
    </source>
</evidence>
<dbReference type="Proteomes" id="UP000410492">
    <property type="component" value="Unassembled WGS sequence"/>
</dbReference>
<dbReference type="EMBL" id="CAACVG010008597">
    <property type="protein sequence ID" value="VEN50418.1"/>
    <property type="molecule type" value="Genomic_DNA"/>
</dbReference>
<comment type="function">
    <text evidence="6">Component of ribonuclease P, a protein complex that generates mature tRNA molecules by cleaving their 5'-ends.</text>
</comment>
<dbReference type="InterPro" id="IPR016819">
    <property type="entry name" value="RNase_P/MRP_POP5"/>
</dbReference>
<evidence type="ECO:0000313" key="7">
    <source>
        <dbReference type="EMBL" id="VEN50418.1"/>
    </source>
</evidence>
<reference evidence="7 8" key="1">
    <citation type="submission" date="2019-01" db="EMBL/GenBank/DDBJ databases">
        <authorList>
            <person name="Sayadi A."/>
        </authorList>
    </citation>
    <scope>NUCLEOTIDE SEQUENCE [LARGE SCALE GENOMIC DNA]</scope>
</reference>
<dbReference type="GO" id="GO:0005730">
    <property type="term" value="C:nucleolus"/>
    <property type="evidence" value="ECO:0007669"/>
    <property type="project" value="UniProtKB-SubCell"/>
</dbReference>
<evidence type="ECO:0000256" key="4">
    <source>
        <dbReference type="ARBA" id="ARBA00023242"/>
    </source>
</evidence>
<evidence type="ECO:0000313" key="8">
    <source>
        <dbReference type="Proteomes" id="UP000410492"/>
    </source>
</evidence>
<dbReference type="AlphaFoldDB" id="A0A653CR81"/>
<dbReference type="PIRSF" id="PIRSF023803">
    <property type="entry name" value="Ribonuclease_P_prd"/>
    <property type="match status" value="1"/>
</dbReference>
<keyword evidence="4 6" id="KW-0539">Nucleus</keyword>
<dbReference type="GO" id="GO:0006364">
    <property type="term" value="P:rRNA processing"/>
    <property type="evidence" value="ECO:0007669"/>
    <property type="project" value="UniProtKB-KW"/>
</dbReference>
<evidence type="ECO:0000256" key="1">
    <source>
        <dbReference type="ARBA" id="ARBA00010800"/>
    </source>
</evidence>
<dbReference type="GO" id="GO:0033204">
    <property type="term" value="F:ribonuclease P RNA binding"/>
    <property type="evidence" value="ECO:0007669"/>
    <property type="project" value="InterPro"/>
</dbReference>
<dbReference type="GO" id="GO:0030677">
    <property type="term" value="C:ribonuclease P complex"/>
    <property type="evidence" value="ECO:0007669"/>
    <property type="project" value="InterPro"/>
</dbReference>
<dbReference type="Gene3D" id="3.30.70.3250">
    <property type="entry name" value="Ribonuclease P, Pop5 subunit"/>
    <property type="match status" value="1"/>
</dbReference>
<dbReference type="PANTHER" id="PTHR48414">
    <property type="entry name" value="POP5 HOMOLOG, RIBONUCLEASE P_MRP SUBUNIT"/>
    <property type="match status" value="1"/>
</dbReference>
<dbReference type="GO" id="GO:0001682">
    <property type="term" value="P:tRNA 5'-leader removal"/>
    <property type="evidence" value="ECO:0007669"/>
    <property type="project" value="InterPro"/>
</dbReference>
<gene>
    <name evidence="7" type="ORF">CALMAC_LOCUS11195</name>
</gene>
<dbReference type="InterPro" id="IPR038085">
    <property type="entry name" value="Rnp2-like_sf"/>
</dbReference>
<organism evidence="7 8">
    <name type="scientific">Callosobruchus maculatus</name>
    <name type="common">Southern cowpea weevil</name>
    <name type="synonym">Pulse bruchid</name>
    <dbReference type="NCBI Taxonomy" id="64391"/>
    <lineage>
        <taxon>Eukaryota</taxon>
        <taxon>Metazoa</taxon>
        <taxon>Ecdysozoa</taxon>
        <taxon>Arthropoda</taxon>
        <taxon>Hexapoda</taxon>
        <taxon>Insecta</taxon>
        <taxon>Pterygota</taxon>
        <taxon>Neoptera</taxon>
        <taxon>Endopterygota</taxon>
        <taxon>Coleoptera</taxon>
        <taxon>Polyphaga</taxon>
        <taxon>Cucujiformia</taxon>
        <taxon>Chrysomeloidea</taxon>
        <taxon>Chrysomelidae</taxon>
        <taxon>Bruchinae</taxon>
        <taxon>Bruchini</taxon>
        <taxon>Callosobruchus</taxon>
    </lineage>
</organism>
<name>A0A653CR81_CALMS</name>
<protein>
    <recommendedName>
        <fullName evidence="5 6">Ribonuclease P/MRP protein subunit POP5</fullName>
    </recommendedName>
</protein>
<sequence length="151" mass="17364">MVRVKNRYLVLQITQQDQKETISKLQFRANSLYEAIMSKLQQLHGDFGVGSCKGGFTAKYCNEYTGTAVVRARHGPHRLVASSIPFIRIIEGKVVIVNILYVGATIRQCFKFLKNYQQKKFDEYYVTLKDEDERKALRQSILNLGTVLDKL</sequence>
<comment type="subcellular location">
    <subcellularLocation>
        <location evidence="6">Nucleus</location>
        <location evidence="6">Nucleolus</location>
    </subcellularLocation>
</comment>
<dbReference type="InterPro" id="IPR002759">
    <property type="entry name" value="Pop5/Rpp14/Rnp2-like"/>
</dbReference>
<dbReference type="OrthoDB" id="277888at2759"/>
<proteinExistence type="inferred from homology"/>
<evidence type="ECO:0000256" key="3">
    <source>
        <dbReference type="ARBA" id="ARBA00022694"/>
    </source>
</evidence>
<keyword evidence="3 6" id="KW-0819">tRNA processing</keyword>
<dbReference type="PANTHER" id="PTHR48414:SF1">
    <property type="entry name" value="POP5 HOMOLOG, RIBONUCLEASE P_MRP SUBUNIT"/>
    <property type="match status" value="1"/>
</dbReference>
<evidence type="ECO:0000256" key="5">
    <source>
        <dbReference type="ARBA" id="ARBA00044198"/>
    </source>
</evidence>
<keyword evidence="8" id="KW-1185">Reference proteome</keyword>
<evidence type="ECO:0000256" key="2">
    <source>
        <dbReference type="ARBA" id="ARBA00022552"/>
    </source>
</evidence>
<comment type="similarity">
    <text evidence="1 6">Belongs to the eukaryotic/archaeal RNase P protein component 2 family.</text>
</comment>
<keyword evidence="2" id="KW-0698">rRNA processing</keyword>
<dbReference type="Pfam" id="PF01900">
    <property type="entry name" value="RNase_P_Rpp14"/>
    <property type="match status" value="1"/>
</dbReference>
<dbReference type="SUPFAM" id="SSF160350">
    <property type="entry name" value="Rnp2-like"/>
    <property type="match status" value="1"/>
</dbReference>
<accession>A0A653CR81</accession>